<comment type="caution">
    <text evidence="7">The sequence shown here is derived from an EMBL/GenBank/DDBJ whole genome shotgun (WGS) entry which is preliminary data.</text>
</comment>
<dbReference type="Gene3D" id="2.40.160.50">
    <property type="entry name" value="membrane protein fhac: a member of the omp85/tpsb transporter family"/>
    <property type="match status" value="1"/>
</dbReference>
<evidence type="ECO:0000256" key="4">
    <source>
        <dbReference type="ARBA" id="ARBA00023136"/>
    </source>
</evidence>
<dbReference type="InterPro" id="IPR004843">
    <property type="entry name" value="Calcineurin-like_PHP"/>
</dbReference>
<evidence type="ECO:0000259" key="5">
    <source>
        <dbReference type="Pfam" id="PF00149"/>
    </source>
</evidence>
<accession>A0A7K1Y372</accession>
<dbReference type="GO" id="GO:0016787">
    <property type="term" value="F:hydrolase activity"/>
    <property type="evidence" value="ECO:0007669"/>
    <property type="project" value="UniProtKB-KW"/>
</dbReference>
<evidence type="ECO:0000256" key="2">
    <source>
        <dbReference type="ARBA" id="ARBA00022729"/>
    </source>
</evidence>
<sequence>MKINSLITGFGVFSLLFLASSCSTRKPWYEKSQRSWATAGSPDSLKLLYSVFLVGDVGNPDKNRQEPTLKLLQNQVNHRNEAAIARADTANTTREEDAVIFLGDNIYESGLPEPDAVDRKEKERRIIEQMNVVKGFRGRAIFVPGNHDWHEMGPKGLETVNREERFVEEYLKAGDVFLPSNGCGGPVEIRMNNDLVIIAIDTQWWLHKYEKPLAPDNGCSVSSRPELISQVKDIILRNKGKNILIAQHHPLFSNGTHGGHFTLKDYFFPLTLLRDNAYIPLPLIGSIYPLLRQYGIARQDLSNKDYQQLKRGLLSILEDEKNVVLATGHEHALQFNKYKDLNHIISGAGSKSNRLIKGNGASFTHGTKGFARVNYYDNGQCWVEFWEPEGDGAKGKLMYRTPLYAIPPKGIVEAREEKLMNYKDSTKVLAAGDSYRAGKFQRQLYGEHYRESWATPVKVKYLDPSVFAGGLTPVKMGGGHQTTSLQLQGKDGNLYQFRLIDKDPSRLLPEGFLKTFAEDFVQDQISSAHPYGAMAVPDMAKAIGIYYASPQLVYMPNSSLLGPYIQQVGGKMGYIEARPDEDVSDFKSFGNAANAISTKKLYEKLRDDNDNEVDQKMFLKARLFDILIGDWDRHEDQWRWAEFKKEKGSVYRPIPRDRDQAFAKYDGLLPSIASKAIPDLQSFTYDINNAVQLSIAARNLDRNFLNKLSADDFLKAADEISAKLTDAVITSSVKKMPPEAFAQSGEEIIAKLKSRRGQLSTAAVKYYEALSKVVTVAGTDKKEFFKIEQLPESTKVQIFKIDSNEKVSNKIFERTFHSNETKEINLFALAGKDSLTVTDRDAARAIKVRFVGGDGKDDINTSATSQHVIVYDNKEGNHINAGKRTTLRLSKDDSANFYDPDAFEYDKKGPIPYGDFNGDDGLFVGLGYGIKKYGFRKDPYAYETDLAGAYAPKSGAYLFRYRGTFYSVLGKNNDIIATAKYNSPKYTINYYGEGNSTENIDNDNLFYRLRTQNLSASLLFQHRFTKAFKMGIGPGFEYYKVTRPEKRFVNTAAFPEKEQVEVPARFGTVRSYLDIDFVDNPVFPGSGVKFRTEANYFNESGGTNFNSLQLKTIGSFYATPNFSFPVTLALRAGAAKNYGDYKFYQTNSLGSNSYLRGYRNNRFSGRSYVFQNTELRFKLTDLRNYIFTGNLGVFGFYDSGRVYSASAESGNWHHGYGPGVWINFYNKFLVTTAYGISGEGKYFTFTAGMPF</sequence>
<evidence type="ECO:0000313" key="7">
    <source>
        <dbReference type="EMBL" id="MXV17710.1"/>
    </source>
</evidence>
<evidence type="ECO:0000256" key="1">
    <source>
        <dbReference type="ARBA" id="ARBA00004370"/>
    </source>
</evidence>
<dbReference type="Proteomes" id="UP000451233">
    <property type="component" value="Unassembled WGS sequence"/>
</dbReference>
<dbReference type="PANTHER" id="PTHR10161">
    <property type="entry name" value="TARTRATE-RESISTANT ACID PHOSPHATASE TYPE 5"/>
    <property type="match status" value="1"/>
</dbReference>
<dbReference type="InterPro" id="IPR000184">
    <property type="entry name" value="Bac_surfAg_D15"/>
</dbReference>
<keyword evidence="4" id="KW-0472">Membrane</keyword>
<dbReference type="EMBL" id="WVHS01000005">
    <property type="protein sequence ID" value="MXV17710.1"/>
    <property type="molecule type" value="Genomic_DNA"/>
</dbReference>
<comment type="subcellular location">
    <subcellularLocation>
        <location evidence="1">Membrane</location>
    </subcellularLocation>
</comment>
<keyword evidence="8" id="KW-1185">Reference proteome</keyword>
<dbReference type="Pfam" id="PF00149">
    <property type="entry name" value="Metallophos"/>
    <property type="match status" value="1"/>
</dbReference>
<evidence type="ECO:0000259" key="6">
    <source>
        <dbReference type="Pfam" id="PF01103"/>
    </source>
</evidence>
<dbReference type="PANTHER" id="PTHR10161:SF14">
    <property type="entry name" value="TARTRATE-RESISTANT ACID PHOSPHATASE TYPE 5"/>
    <property type="match status" value="1"/>
</dbReference>
<feature type="domain" description="Calcineurin-like phosphoesterase" evidence="5">
    <location>
        <begin position="53"/>
        <end position="266"/>
    </location>
</feature>
<dbReference type="Gene3D" id="3.60.21.10">
    <property type="match status" value="1"/>
</dbReference>
<dbReference type="AlphaFoldDB" id="A0A7K1Y372"/>
<evidence type="ECO:0000313" key="8">
    <source>
        <dbReference type="Proteomes" id="UP000451233"/>
    </source>
</evidence>
<dbReference type="RefSeq" id="WP_160908696.1">
    <property type="nucleotide sequence ID" value="NZ_WVHS01000005.1"/>
</dbReference>
<dbReference type="PROSITE" id="PS51257">
    <property type="entry name" value="PROKAR_LIPOPROTEIN"/>
    <property type="match status" value="1"/>
</dbReference>
<dbReference type="SUPFAM" id="SSF56300">
    <property type="entry name" value="Metallo-dependent phosphatases"/>
    <property type="match status" value="1"/>
</dbReference>
<feature type="domain" description="Bacterial surface antigen (D15)" evidence="6">
    <location>
        <begin position="1000"/>
        <end position="1215"/>
    </location>
</feature>
<keyword evidence="3" id="KW-0378">Hydrolase</keyword>
<dbReference type="Pfam" id="PF01103">
    <property type="entry name" value="Omp85"/>
    <property type="match status" value="1"/>
</dbReference>
<evidence type="ECO:0000256" key="3">
    <source>
        <dbReference type="ARBA" id="ARBA00022801"/>
    </source>
</evidence>
<name>A0A7K1Y372_9SPHI</name>
<dbReference type="GO" id="GO:0019867">
    <property type="term" value="C:outer membrane"/>
    <property type="evidence" value="ECO:0007669"/>
    <property type="project" value="InterPro"/>
</dbReference>
<dbReference type="InterPro" id="IPR051558">
    <property type="entry name" value="Metallophosphoesterase_PAP"/>
</dbReference>
<proteinExistence type="predicted"/>
<keyword evidence="2" id="KW-0732">Signal</keyword>
<gene>
    <name evidence="7" type="ORF">GS398_20580</name>
</gene>
<organism evidence="7 8">
    <name type="scientific">Hufsiella ginkgonis</name>
    <dbReference type="NCBI Taxonomy" id="2695274"/>
    <lineage>
        <taxon>Bacteria</taxon>
        <taxon>Pseudomonadati</taxon>
        <taxon>Bacteroidota</taxon>
        <taxon>Sphingobacteriia</taxon>
        <taxon>Sphingobacteriales</taxon>
        <taxon>Sphingobacteriaceae</taxon>
        <taxon>Hufsiella</taxon>
    </lineage>
</organism>
<reference evidence="7 8" key="1">
    <citation type="submission" date="2019-11" db="EMBL/GenBank/DDBJ databases">
        <title>Pedobacter sp. HMF7056 Genome sequencing and assembly.</title>
        <authorList>
            <person name="Kang H."/>
            <person name="Kim H."/>
            <person name="Joh K."/>
        </authorList>
    </citation>
    <scope>NUCLEOTIDE SEQUENCE [LARGE SCALE GENOMIC DNA]</scope>
    <source>
        <strain evidence="7 8">HMF7056</strain>
    </source>
</reference>
<dbReference type="InterPro" id="IPR029052">
    <property type="entry name" value="Metallo-depent_PP-like"/>
</dbReference>
<protein>
    <submittedName>
        <fullName evidence="7">BamA/TamA family outer membrane protein</fullName>
    </submittedName>
</protein>